<feature type="domain" description="UvrD-like helicase ATP-binding" evidence="6">
    <location>
        <begin position="1088"/>
        <end position="1476"/>
    </location>
</feature>
<dbReference type="Pfam" id="PF13087">
    <property type="entry name" value="AAA_12"/>
    <property type="match status" value="1"/>
</dbReference>
<keyword evidence="3 5" id="KW-0347">Helicase</keyword>
<evidence type="ECO:0000256" key="3">
    <source>
        <dbReference type="ARBA" id="ARBA00022806"/>
    </source>
</evidence>
<dbReference type="SUPFAM" id="SSF52540">
    <property type="entry name" value="P-loop containing nucleoside triphosphate hydrolases"/>
    <property type="match status" value="2"/>
</dbReference>
<comment type="caution">
    <text evidence="7">The sequence shown here is derived from an EMBL/GenBank/DDBJ whole genome shotgun (WGS) entry which is preliminary data.</text>
</comment>
<dbReference type="GO" id="GO:0004386">
    <property type="term" value="F:helicase activity"/>
    <property type="evidence" value="ECO:0007669"/>
    <property type="project" value="UniProtKB-UniRule"/>
</dbReference>
<dbReference type="Pfam" id="PF00580">
    <property type="entry name" value="UvrD-helicase"/>
    <property type="match status" value="1"/>
</dbReference>
<gene>
    <name evidence="7" type="ORF">M0R45_019411</name>
</gene>
<sequence length="1767" mass="201510">MMDITDIVFSWSLEDIFNEDLYKNKVERIPESFESVDQYHGSYRYPLLEETRAQVHSSMETIDSAPFAEVVEFKKSKRQYKIKVDYWRNRFSDGGKEPYKTLPSDLFVLANTKPETVSDLELPGRWWSFVSVTRLSQFVSNVSKNDGDEDEDEDENAEDTCIGFEVVSSEEFEVDESTSLFVVFMVNLIPNARIWKALHMSRNLGIIEQVLCYDSVGRENVCSEENKDIMDKELDESGLNESQTKAVLACLGMLNRGAKSAVELVWGPPGTGKTKTIATLLFTLLRRNCRTLICAPTNVAITEVASRILKMVTEAESNASLGKILLFGNKERLKLKKRLKPKVGSDIEEIYLGHRIQRLVDCLGPEETGWVHCFASMIKLLEYCVRDYNIFSGNELTKEREQNSVCEMKDECRSGPEVSEENGKTFLEYFRDRFVTTAFSLRHCISVFCTHMPKRCISHHIFEDMVSLICLVDSFQLLLFQSNVMSEAMEKLFSCSEVEDVSESYVDGSIPLFMKRRECLLALRTLLCSLRKLQLPDFRNEKALTELCFQSASLIFCTASSSFKLHRMEMEPFRIVVIDEAAQMKECESTIPLQLPGVKHVALFGDECQLPAMVQSNVSQEAGFARSLFERLRSMGHPKHLLFMQYRMHPSISSFPNSSFYDNLIQDAPSVRIKSYEKHYLPGAMFGPYSFVNVNDGREEKDKDGRSRKNMVEVAIVLKLLQNLYKEWINSKQKLSVGVVSPYAAQVVAIQDKLGCKYDNLDGFKLKVKTVDGFQGGEEDIIIMSTVRTNSHQSLHFISNRQRVNVALTRARHCLWILGNERTLCNGGYVWKDLVLDAKRRQCFFNADQDKDLAKTIIDAKKELDQFDDLLNADSVLVKNARWKVVFSNNFLKSFQKLKSARLKKSALNLLLKLSSGWRPKHNAGTSCSSSSLILKKFKVEGLYIVCTTDIAKENLLEKENLEDLRYIQILKVWDILPLENIPKLVSRLETILNRHTDDFINLCKEKYLEGNLEVPQSWPVSMEFSRFKDPSVTHTQSDFVADTSDGSSYVENSQVSESLSLMKFYAVSSGVVNHLLSDREGRELDIPFEVTDQERDIILHHRSSFIVGRSGTGKTTVLTMKLFQKEQLHHLAVQGCYDTENNNIERSSATTDGKVLRQLFVTVSPKLCFAIKQHVLHLKSFACGGSDSNERSLIDMVDIDEEESQFKDIQDSFRDIPLSSYPLVVTFHKFLMMLDGTLSNSYFARFCDAPLSHRQLRNSRSVAFRAFIRAKEVSYERFSSSYWPHFNTQLTKNLDVSRVFTEIISHIKGGLGAIEACNGRLSREDYVQLSEGQASNLSKQKREGIYNIFEVYEKMKKGNGEFDLADFVIDLQRRLKHEKYEGDQMDFIYIDEVQDLTMSQIALFRHMCNNVDEGFVFSGDTAQTIARGIDFRFQDIRHLFYKKFVLESRTNKQDKRKEKGKISEIYHLTQNFRTHTGILKLSQSIIDLLYRFFPLSIDVLKPESSLVYGEAPVVLESGENENAIVKIFGNSGNIVGFGAEQVILVRDDTTRKEISNVVRKRALVLTIVECKGLEFQDVLLYNFFGSSPLKNEWRVIYDHASCKQRRRSGNPVGLSYIVKITMKWPQCALKELVTLIGKQMSKAAGLKAIADCMRMSNPEEANSNLREAAEIFVAIGKADSAARCFSDLGEYERAARIYLEKCGDSELERAAECFTLAECYEDAARVYARGNFFSECLSVCAKGKLLKWVCNTSTIGKECSRGLCFD</sequence>
<dbReference type="InterPro" id="IPR041679">
    <property type="entry name" value="DNA2/NAM7-like_C"/>
</dbReference>
<evidence type="ECO:0000256" key="1">
    <source>
        <dbReference type="ARBA" id="ARBA00022741"/>
    </source>
</evidence>
<dbReference type="InterPro" id="IPR045529">
    <property type="entry name" value="DUF6469"/>
</dbReference>
<dbReference type="EMBL" id="JBEDUW010000004">
    <property type="protein sequence ID" value="KAK9932163.1"/>
    <property type="molecule type" value="Genomic_DNA"/>
</dbReference>
<keyword evidence="1 5" id="KW-0547">Nucleotide-binding</keyword>
<dbReference type="GO" id="GO:0005694">
    <property type="term" value="C:chromosome"/>
    <property type="evidence" value="ECO:0007669"/>
    <property type="project" value="UniProtKB-ARBA"/>
</dbReference>
<evidence type="ECO:0000313" key="8">
    <source>
        <dbReference type="Proteomes" id="UP001457282"/>
    </source>
</evidence>
<dbReference type="Pfam" id="PF20073">
    <property type="entry name" value="DUF6469"/>
    <property type="match status" value="1"/>
</dbReference>
<feature type="binding site" evidence="5">
    <location>
        <begin position="1109"/>
        <end position="1116"/>
    </location>
    <ligand>
        <name>ATP</name>
        <dbReference type="ChEBI" id="CHEBI:30616"/>
    </ligand>
</feature>
<reference evidence="7 8" key="1">
    <citation type="journal article" date="2023" name="G3 (Bethesda)">
        <title>A chromosome-length genome assembly and annotation of blackberry (Rubus argutus, cv. 'Hillquist').</title>
        <authorList>
            <person name="Bruna T."/>
            <person name="Aryal R."/>
            <person name="Dudchenko O."/>
            <person name="Sargent D.J."/>
            <person name="Mead D."/>
            <person name="Buti M."/>
            <person name="Cavallini A."/>
            <person name="Hytonen T."/>
            <person name="Andres J."/>
            <person name="Pham M."/>
            <person name="Weisz D."/>
            <person name="Mascagni F."/>
            <person name="Usai G."/>
            <person name="Natali L."/>
            <person name="Bassil N."/>
            <person name="Fernandez G.E."/>
            <person name="Lomsadze A."/>
            <person name="Armour M."/>
            <person name="Olukolu B."/>
            <person name="Poorten T."/>
            <person name="Britton C."/>
            <person name="Davik J."/>
            <person name="Ashrafi H."/>
            <person name="Aiden E.L."/>
            <person name="Borodovsky M."/>
            <person name="Worthington M."/>
        </authorList>
    </citation>
    <scope>NUCLEOTIDE SEQUENCE [LARGE SCALE GENOMIC DNA]</scope>
    <source>
        <strain evidence="7">PI 553951</strain>
    </source>
</reference>
<evidence type="ECO:0000259" key="6">
    <source>
        <dbReference type="PROSITE" id="PS51198"/>
    </source>
</evidence>
<evidence type="ECO:0000256" key="5">
    <source>
        <dbReference type="PROSITE-ProRule" id="PRU00560"/>
    </source>
</evidence>
<dbReference type="PROSITE" id="PS51198">
    <property type="entry name" value="UVRD_HELICASE_ATP_BIND"/>
    <property type="match status" value="1"/>
</dbReference>
<keyword evidence="2 5" id="KW-0378">Hydrolase</keyword>
<dbReference type="GO" id="GO:0005524">
    <property type="term" value="F:ATP binding"/>
    <property type="evidence" value="ECO:0007669"/>
    <property type="project" value="UniProtKB-UniRule"/>
</dbReference>
<dbReference type="InterPro" id="IPR014016">
    <property type="entry name" value="UvrD-like_ATP-bd"/>
</dbReference>
<dbReference type="Gene3D" id="3.40.50.300">
    <property type="entry name" value="P-loop containing nucleotide triphosphate hydrolases"/>
    <property type="match status" value="3"/>
</dbReference>
<keyword evidence="4 5" id="KW-0067">ATP-binding</keyword>
<evidence type="ECO:0000256" key="2">
    <source>
        <dbReference type="ARBA" id="ARBA00022801"/>
    </source>
</evidence>
<protein>
    <recommendedName>
        <fullName evidence="6">UvrD-like helicase ATP-binding domain-containing protein</fullName>
    </recommendedName>
</protein>
<evidence type="ECO:0000313" key="7">
    <source>
        <dbReference type="EMBL" id="KAK9932163.1"/>
    </source>
</evidence>
<dbReference type="PANTHER" id="PTHR21529:SF4">
    <property type="entry name" value="TPR AND ANKYRIN REPEAT-CONTAINING PROTEIN 1"/>
    <property type="match status" value="1"/>
</dbReference>
<keyword evidence="8" id="KW-1185">Reference proteome</keyword>
<name>A0AAW1X749_RUBAR</name>
<dbReference type="CDD" id="cd18808">
    <property type="entry name" value="SF1_C_Upf1"/>
    <property type="match status" value="1"/>
</dbReference>
<dbReference type="GO" id="GO:0016787">
    <property type="term" value="F:hydrolase activity"/>
    <property type="evidence" value="ECO:0007669"/>
    <property type="project" value="UniProtKB-UniRule"/>
</dbReference>
<accession>A0AAW1X749</accession>
<dbReference type="InterPro" id="IPR039904">
    <property type="entry name" value="TRANK1"/>
</dbReference>
<dbReference type="InterPro" id="IPR047187">
    <property type="entry name" value="SF1_C_Upf1"/>
</dbReference>
<dbReference type="Proteomes" id="UP001457282">
    <property type="component" value="Unassembled WGS sequence"/>
</dbReference>
<organism evidence="7 8">
    <name type="scientific">Rubus argutus</name>
    <name type="common">Southern blackberry</name>
    <dbReference type="NCBI Taxonomy" id="59490"/>
    <lineage>
        <taxon>Eukaryota</taxon>
        <taxon>Viridiplantae</taxon>
        <taxon>Streptophyta</taxon>
        <taxon>Embryophyta</taxon>
        <taxon>Tracheophyta</taxon>
        <taxon>Spermatophyta</taxon>
        <taxon>Magnoliopsida</taxon>
        <taxon>eudicotyledons</taxon>
        <taxon>Gunneridae</taxon>
        <taxon>Pentapetalae</taxon>
        <taxon>rosids</taxon>
        <taxon>fabids</taxon>
        <taxon>Rosales</taxon>
        <taxon>Rosaceae</taxon>
        <taxon>Rosoideae</taxon>
        <taxon>Rosoideae incertae sedis</taxon>
        <taxon>Rubus</taxon>
    </lineage>
</organism>
<dbReference type="InterPro" id="IPR041677">
    <property type="entry name" value="DNA2/NAM7_AAA_11"/>
</dbReference>
<evidence type="ECO:0000256" key="4">
    <source>
        <dbReference type="ARBA" id="ARBA00022840"/>
    </source>
</evidence>
<dbReference type="InterPro" id="IPR027417">
    <property type="entry name" value="P-loop_NTPase"/>
</dbReference>
<proteinExistence type="predicted"/>
<dbReference type="PANTHER" id="PTHR21529">
    <property type="entry name" value="MAMMARY TURMOR VIRUS RECEPTOR HOMOLOG 1, 2 MTVR1, 2"/>
    <property type="match status" value="1"/>
</dbReference>
<dbReference type="FunFam" id="3.40.50.300:FF:000326">
    <property type="entry name" value="P-loop containing nucleoside triphosphate hydrolase"/>
    <property type="match status" value="1"/>
</dbReference>
<dbReference type="Pfam" id="PF13086">
    <property type="entry name" value="AAA_11"/>
    <property type="match status" value="1"/>
</dbReference>